<dbReference type="OrthoDB" id="9806995at2"/>
<dbReference type="AlphaFoldDB" id="A0A327PH32"/>
<sequence>MNIWDNSNGLPQNTIYALEKDNHGYLWTATEEGLVRLDGTNAKVFDQETNPLMIEQTYYTFFKTEEGIWASADRSIALLEKNIIKVIDCHEIADKTWIRAISKNQKGELLIGTQTGKIHTWKNGTFGTLDFWQPDFPLEIFSFYSLSPSKLLVGTTRGLYELDMIAEKSQLISSDSFVVQKVFGNADFLLISNPNEGIYRLKEDYEMELIVSYREYPDINSTSLTIDSKNKIWAGSMEKGILSIDNGKISRYIYPELKNYIVRKIIKEDNIIYLGTLGKGVAVVKDAKVKQLNFDVLHEKNIKPIFQAQDSSIWIGTMADGLHRIKGQTIHSLTTRDGLIQNRVTTIGASKGKIYAGSSTGISVIDQKSGKVINTITSKDGLKSHYVQAIYEDSKGWLWILTRHGGMHYYDTAGILHSVELPAEFDRTSFISILELKNKQIIIGTLNGGIFRIENGKFLNNQKLPLTPGEDVVYDIHEDKSGDLWFATHGGILFNSKGEFNSIKKPNGLKSKSVYSITEDPVDGIWISNNFGVQYFSDSELENFKNNPEQDFFLASTLYNQEMGMPNSESNGLIFPAAMLDYSGKIWVPTVEGVGIIDPISLSTIPKNPINFIWDELSVGDQITAIENQILIPAGIRMFQVSFSLIEFENPSQYSLFYRIGKNSGPWIPIDNQRQLNFNGWKPGKYELEIIMLRNGQLEMNQTIPIKVEATFFETPYFWTLIALAIILLAYFIFQHYFNSKMKKDLEAKVAKRTLELSYSNKKLKIAVNEIEDQNLILKEITWNQSHLVRAPLTKAMGINQLLINYPKYTNVGKSKEQLELELLDALKQLDKIVKETHYMSENLQKK</sequence>
<dbReference type="InterPro" id="IPR013783">
    <property type="entry name" value="Ig-like_fold"/>
</dbReference>
<dbReference type="Pfam" id="PF07494">
    <property type="entry name" value="Reg_prop"/>
    <property type="match status" value="3"/>
</dbReference>
<evidence type="ECO:0000256" key="1">
    <source>
        <dbReference type="ARBA" id="ARBA00022553"/>
    </source>
</evidence>
<keyword evidence="2" id="KW-0812">Transmembrane</keyword>
<dbReference type="Gene3D" id="2.60.40.10">
    <property type="entry name" value="Immunoglobulins"/>
    <property type="match status" value="1"/>
</dbReference>
<dbReference type="PANTHER" id="PTHR43547">
    <property type="entry name" value="TWO-COMPONENT HISTIDINE KINASE"/>
    <property type="match status" value="1"/>
</dbReference>
<evidence type="ECO:0000256" key="2">
    <source>
        <dbReference type="SAM" id="Phobius"/>
    </source>
</evidence>
<dbReference type="Gene3D" id="2.130.10.10">
    <property type="entry name" value="YVTN repeat-like/Quinoprotein amine dehydrogenase"/>
    <property type="match status" value="3"/>
</dbReference>
<dbReference type="InterPro" id="IPR011110">
    <property type="entry name" value="Reg_prop"/>
</dbReference>
<protein>
    <submittedName>
        <fullName evidence="3">Ligand-binding sensor domain-containing protein</fullName>
    </submittedName>
</protein>
<feature type="transmembrane region" description="Helical" evidence="2">
    <location>
        <begin position="717"/>
        <end position="734"/>
    </location>
</feature>
<organism evidence="3 4">
    <name type="scientific">Algoriphagus yeomjeoni</name>
    <dbReference type="NCBI Taxonomy" id="291403"/>
    <lineage>
        <taxon>Bacteria</taxon>
        <taxon>Pseudomonadati</taxon>
        <taxon>Bacteroidota</taxon>
        <taxon>Cytophagia</taxon>
        <taxon>Cytophagales</taxon>
        <taxon>Cyclobacteriaceae</taxon>
        <taxon>Algoriphagus</taxon>
    </lineage>
</organism>
<keyword evidence="1" id="KW-0597">Phosphoprotein</keyword>
<dbReference type="RefSeq" id="WP_111611168.1">
    <property type="nucleotide sequence ID" value="NZ_QLLK01000004.1"/>
</dbReference>
<dbReference type="Proteomes" id="UP000249610">
    <property type="component" value="Unassembled WGS sequence"/>
</dbReference>
<accession>A0A327PH32</accession>
<evidence type="ECO:0000313" key="4">
    <source>
        <dbReference type="Proteomes" id="UP000249610"/>
    </source>
</evidence>
<name>A0A327PH32_9BACT</name>
<keyword evidence="4" id="KW-1185">Reference proteome</keyword>
<proteinExistence type="predicted"/>
<comment type="caution">
    <text evidence="3">The sequence shown here is derived from an EMBL/GenBank/DDBJ whole genome shotgun (WGS) entry which is preliminary data.</text>
</comment>
<dbReference type="GO" id="GO:0000155">
    <property type="term" value="F:phosphorelay sensor kinase activity"/>
    <property type="evidence" value="ECO:0007669"/>
    <property type="project" value="TreeGrafter"/>
</dbReference>
<dbReference type="InterPro" id="IPR015943">
    <property type="entry name" value="WD40/YVTN_repeat-like_dom_sf"/>
</dbReference>
<dbReference type="SUPFAM" id="SSF63829">
    <property type="entry name" value="Calcium-dependent phosphotriesterase"/>
    <property type="match status" value="1"/>
</dbReference>
<keyword evidence="2" id="KW-0472">Membrane</keyword>
<dbReference type="PANTHER" id="PTHR43547:SF2">
    <property type="entry name" value="HYBRID SIGNAL TRANSDUCTION HISTIDINE KINASE C"/>
    <property type="match status" value="1"/>
</dbReference>
<reference evidence="3 4" key="1">
    <citation type="submission" date="2018-06" db="EMBL/GenBank/DDBJ databases">
        <title>Genomic Encyclopedia of Archaeal and Bacterial Type Strains, Phase II (KMG-II): from individual species to whole genera.</title>
        <authorList>
            <person name="Goeker M."/>
        </authorList>
    </citation>
    <scope>NUCLEOTIDE SEQUENCE [LARGE SCALE GENOMIC DNA]</scope>
    <source>
        <strain evidence="3 4">DSM 23446</strain>
    </source>
</reference>
<keyword evidence="2" id="KW-1133">Transmembrane helix</keyword>
<dbReference type="EMBL" id="QLLK01000004">
    <property type="protein sequence ID" value="RAI91590.1"/>
    <property type="molecule type" value="Genomic_DNA"/>
</dbReference>
<gene>
    <name evidence="3" type="ORF">LV83_01779</name>
</gene>
<evidence type="ECO:0000313" key="3">
    <source>
        <dbReference type="EMBL" id="RAI91590.1"/>
    </source>
</evidence>